<dbReference type="PANTHER" id="PTHR43760">
    <property type="entry name" value="ENDORIBONUCLEASE-RELATED"/>
    <property type="match status" value="1"/>
</dbReference>
<evidence type="ECO:0000259" key="1">
    <source>
        <dbReference type="Pfam" id="PF14588"/>
    </source>
</evidence>
<comment type="caution">
    <text evidence="2">The sequence shown here is derived from an EMBL/GenBank/DDBJ whole genome shotgun (WGS) entry which is preliminary data.</text>
</comment>
<sequence>MSSSTEARLKALGITLGEPAKPVARYVPFVTTGKLVFVSGQVPTDANGVAFRGKLGADYTTEQGIEAARAAGINMLSVLKAACAGDLDRVARVVRLCGYINAVPEFEQQPHVMNGCSNLMVDVFGEEKGLHARTAIGVGSLPFNTAVEVDGIFELV</sequence>
<dbReference type="AlphaFoldDB" id="A0A9J6PA53"/>
<dbReference type="Proteomes" id="UP001055804">
    <property type="component" value="Unassembled WGS sequence"/>
</dbReference>
<dbReference type="Pfam" id="PF14588">
    <property type="entry name" value="YjgF_endoribonc"/>
    <property type="match status" value="1"/>
</dbReference>
<name>A0A9J6PA53_9PROT</name>
<dbReference type="EMBL" id="JAMZFT010000001">
    <property type="protein sequence ID" value="MCP1335249.1"/>
    <property type="molecule type" value="Genomic_DNA"/>
</dbReference>
<reference evidence="2" key="1">
    <citation type="submission" date="2022-06" db="EMBL/GenBank/DDBJ databases">
        <title>Isolation and Genomics of Futiania mangrovii gen. nov., sp. nov., a Rare and Metabolically-versatile member in the Class Alphaproteobacteria.</title>
        <authorList>
            <person name="Liu L."/>
            <person name="Huang W.-C."/>
            <person name="Pan J."/>
            <person name="Li J."/>
            <person name="Huang Y."/>
            <person name="Du H."/>
            <person name="Liu Y."/>
            <person name="Li M."/>
        </authorList>
    </citation>
    <scope>NUCLEOTIDE SEQUENCE</scope>
    <source>
        <strain evidence="2">FT118</strain>
    </source>
</reference>
<feature type="domain" description="Endoribonuclease L-PSP/chorismate mutase-like" evidence="1">
    <location>
        <begin position="6"/>
        <end position="147"/>
    </location>
</feature>
<gene>
    <name evidence="2" type="ORF">NJQ99_02400</name>
</gene>
<dbReference type="Gene3D" id="3.30.1330.40">
    <property type="entry name" value="RutC-like"/>
    <property type="match status" value="1"/>
</dbReference>
<dbReference type="InterPro" id="IPR035959">
    <property type="entry name" value="RutC-like_sf"/>
</dbReference>
<dbReference type="SUPFAM" id="SSF55298">
    <property type="entry name" value="YjgF-like"/>
    <property type="match status" value="1"/>
</dbReference>
<dbReference type="InterPro" id="IPR013813">
    <property type="entry name" value="Endoribo_LPSP/chorism_mut-like"/>
</dbReference>
<proteinExistence type="predicted"/>
<accession>A0A9J6PA53</accession>
<dbReference type="RefSeq" id="WP_269331198.1">
    <property type="nucleotide sequence ID" value="NZ_JAMZFT010000001.1"/>
</dbReference>
<keyword evidence="3" id="KW-1185">Reference proteome</keyword>
<organism evidence="2 3">
    <name type="scientific">Futiania mangrovi</name>
    <dbReference type="NCBI Taxonomy" id="2959716"/>
    <lineage>
        <taxon>Bacteria</taxon>
        <taxon>Pseudomonadati</taxon>
        <taxon>Pseudomonadota</taxon>
        <taxon>Alphaproteobacteria</taxon>
        <taxon>Futianiales</taxon>
        <taxon>Futianiaceae</taxon>
        <taxon>Futiania</taxon>
    </lineage>
</organism>
<dbReference type="CDD" id="cd02199">
    <property type="entry name" value="YjgF_YER057c_UK114_like_1"/>
    <property type="match status" value="1"/>
</dbReference>
<dbReference type="PANTHER" id="PTHR43760:SF1">
    <property type="entry name" value="ENDORIBONUCLEASE L-PSP_CHORISMATE MUTASE-LIKE DOMAIN-CONTAINING PROTEIN"/>
    <property type="match status" value="1"/>
</dbReference>
<protein>
    <submittedName>
        <fullName evidence="2">RidA family protein</fullName>
    </submittedName>
</protein>
<evidence type="ECO:0000313" key="3">
    <source>
        <dbReference type="Proteomes" id="UP001055804"/>
    </source>
</evidence>
<evidence type="ECO:0000313" key="2">
    <source>
        <dbReference type="EMBL" id="MCP1335249.1"/>
    </source>
</evidence>